<dbReference type="EMBL" id="AP012292">
    <property type="protein sequence ID" value="BAL83102.1"/>
    <property type="molecule type" value="Genomic_DNA"/>
</dbReference>
<evidence type="ECO:0000256" key="2">
    <source>
        <dbReference type="ARBA" id="ARBA00023186"/>
    </source>
</evidence>
<dbReference type="KEGG" id="sri:SELR_13940"/>
<name>I0GQR5_SELRL</name>
<dbReference type="SUPFAM" id="SSF58014">
    <property type="entry name" value="Coiled-coil domain of nucleotide exchange factor GrpE"/>
    <property type="match status" value="1"/>
</dbReference>
<dbReference type="RefSeq" id="WP_014424539.1">
    <property type="nucleotide sequence ID" value="NC_017068.1"/>
</dbReference>
<gene>
    <name evidence="3" type="ordered locus">SELR_13940</name>
</gene>
<dbReference type="AlphaFoldDB" id="I0GQR5"/>
<dbReference type="OrthoDB" id="9924616at2"/>
<sequence>MGVPEVKKKIEELREEIQRLDKEDRRNLAYMESSRKKAQKRAIFLKKLAAGSVLEEAGILDNYDVAALKKMLVEHREEITGG</sequence>
<protein>
    <submittedName>
        <fullName evidence="3">Uncharacterized protein</fullName>
    </submittedName>
</protein>
<dbReference type="InterPro" id="IPR013805">
    <property type="entry name" value="GrpE_CC"/>
</dbReference>
<dbReference type="HOGENOM" id="CLU_2556357_0_0_9"/>
<reference evidence="3 4" key="1">
    <citation type="submission" date="2011-10" db="EMBL/GenBank/DDBJ databases">
        <title>Whole genome sequence of Selenomonas ruminantium subsp. lactilytica TAM6421.</title>
        <authorList>
            <person name="Oguchi A."/>
            <person name="Ankai A."/>
            <person name="Kaneko J."/>
            <person name="Yamada-Narita S."/>
            <person name="Fukui S."/>
            <person name="Takahashi M."/>
            <person name="Onodera T."/>
            <person name="Kojima S."/>
            <person name="Fushimi T."/>
            <person name="Abe N."/>
            <person name="Kamio Y."/>
            <person name="Yamazaki S."/>
            <person name="Fujita N."/>
        </authorList>
    </citation>
    <scope>NUCLEOTIDE SEQUENCE [LARGE SCALE GENOMIC DNA]</scope>
    <source>
        <strain evidence="4">NBRC 103574 / TAM6421</strain>
    </source>
</reference>
<dbReference type="PATRIC" id="fig|927704.6.peg.1437"/>
<evidence type="ECO:0000313" key="4">
    <source>
        <dbReference type="Proteomes" id="UP000007887"/>
    </source>
</evidence>
<evidence type="ECO:0000256" key="1">
    <source>
        <dbReference type="ARBA" id="ARBA00009054"/>
    </source>
</evidence>
<dbReference type="Proteomes" id="UP000007887">
    <property type="component" value="Chromosome"/>
</dbReference>
<evidence type="ECO:0000313" key="3">
    <source>
        <dbReference type="EMBL" id="BAL83102.1"/>
    </source>
</evidence>
<comment type="similarity">
    <text evidence="1">Belongs to the GrpE family.</text>
</comment>
<keyword evidence="2" id="KW-0143">Chaperone</keyword>
<accession>I0GQR5</accession>
<organism evidence="3 4">
    <name type="scientific">Selenomonas ruminantium subsp. lactilytica (strain NBRC 103574 / TAM6421)</name>
    <dbReference type="NCBI Taxonomy" id="927704"/>
    <lineage>
        <taxon>Bacteria</taxon>
        <taxon>Bacillati</taxon>
        <taxon>Bacillota</taxon>
        <taxon>Negativicutes</taxon>
        <taxon>Selenomonadales</taxon>
        <taxon>Selenomonadaceae</taxon>
        <taxon>Selenomonas</taxon>
    </lineage>
</organism>
<proteinExistence type="inferred from homology"/>